<gene>
    <name evidence="3" type="ORF">DK846_01815</name>
</gene>
<sequence length="272" mass="31097">MMRNNTYEKTRQQLLGESWWTAEFLSMMRPGKDTSQLVKGRRLAERGQVIIKGIYQGGAESVVLEAIGGSHHTAIWLMDLEDDWEVVYRIFAANQDLFSKLLSGNYCRELDEMLKEARIHVIPASLEDLDYRCDCESDHHTCSHIVATYLALGNQVNADPLLLFLLRGKTRDEIIAGVSQYVNPDVREEVKQVEKNQTEEDVKPDLTRYYDPGTEFETVQYRDVQPSKDVTACFSRLGPSPYKLGKVNLSDHISGTYSKAAKYAYERTDKEE</sequence>
<dbReference type="PROSITE" id="PS50966">
    <property type="entry name" value="ZF_SWIM"/>
    <property type="match status" value="1"/>
</dbReference>
<dbReference type="InterPro" id="IPR007527">
    <property type="entry name" value="Znf_SWIM"/>
</dbReference>
<reference evidence="3 4" key="1">
    <citation type="submission" date="2018-05" db="EMBL/GenBank/DDBJ databases">
        <title>Draft genome of Methanospirillum lacunae Ki8-1.</title>
        <authorList>
            <person name="Dueholm M.S."/>
            <person name="Nielsen P.H."/>
            <person name="Bakmann L.F."/>
            <person name="Otzen D.E."/>
        </authorList>
    </citation>
    <scope>NUCLEOTIDE SEQUENCE [LARGE SCALE GENOMIC DNA]</scope>
    <source>
        <strain evidence="3 4">Ki8-1</strain>
    </source>
</reference>
<dbReference type="GO" id="GO:0008270">
    <property type="term" value="F:zinc ion binding"/>
    <property type="evidence" value="ECO:0007669"/>
    <property type="project" value="UniProtKB-KW"/>
</dbReference>
<evidence type="ECO:0000256" key="1">
    <source>
        <dbReference type="PROSITE-ProRule" id="PRU00325"/>
    </source>
</evidence>
<protein>
    <recommendedName>
        <fullName evidence="2">SWIM-type domain-containing protein</fullName>
    </recommendedName>
</protein>
<dbReference type="PANTHER" id="PTHR38133">
    <property type="entry name" value="SLR1429 PROTEIN"/>
    <property type="match status" value="1"/>
</dbReference>
<name>A0A2V2N8B6_9EURY</name>
<keyword evidence="4" id="KW-1185">Reference proteome</keyword>
<dbReference type="PANTHER" id="PTHR38133:SF1">
    <property type="entry name" value="SLR1429 PROTEIN"/>
    <property type="match status" value="1"/>
</dbReference>
<dbReference type="RefSeq" id="WP_109967206.1">
    <property type="nucleotide sequence ID" value="NZ_CP176093.1"/>
</dbReference>
<accession>A0A2V2N8B6</accession>
<organism evidence="3 4">
    <name type="scientific">Methanospirillum lacunae</name>
    <dbReference type="NCBI Taxonomy" id="668570"/>
    <lineage>
        <taxon>Archaea</taxon>
        <taxon>Methanobacteriati</taxon>
        <taxon>Methanobacteriota</taxon>
        <taxon>Stenosarchaea group</taxon>
        <taxon>Methanomicrobia</taxon>
        <taxon>Methanomicrobiales</taxon>
        <taxon>Methanospirillaceae</taxon>
        <taxon>Methanospirillum</taxon>
    </lineage>
</organism>
<evidence type="ECO:0000259" key="2">
    <source>
        <dbReference type="PROSITE" id="PS50966"/>
    </source>
</evidence>
<keyword evidence="1" id="KW-0479">Metal-binding</keyword>
<dbReference type="AlphaFoldDB" id="A0A2V2N8B6"/>
<proteinExistence type="predicted"/>
<feature type="domain" description="SWIM-type" evidence="2">
    <location>
        <begin position="120"/>
        <end position="153"/>
    </location>
</feature>
<dbReference type="EMBL" id="QGMY01000002">
    <property type="protein sequence ID" value="PWR73926.1"/>
    <property type="molecule type" value="Genomic_DNA"/>
</dbReference>
<dbReference type="GeneID" id="97549266"/>
<keyword evidence="1" id="KW-0862">Zinc</keyword>
<evidence type="ECO:0000313" key="4">
    <source>
        <dbReference type="Proteomes" id="UP000245657"/>
    </source>
</evidence>
<keyword evidence="1" id="KW-0863">Zinc-finger</keyword>
<dbReference type="Proteomes" id="UP000245657">
    <property type="component" value="Unassembled WGS sequence"/>
</dbReference>
<dbReference type="OrthoDB" id="196752at2157"/>
<comment type="caution">
    <text evidence="3">The sequence shown here is derived from an EMBL/GenBank/DDBJ whole genome shotgun (WGS) entry which is preliminary data.</text>
</comment>
<evidence type="ECO:0000313" key="3">
    <source>
        <dbReference type="EMBL" id="PWR73926.1"/>
    </source>
</evidence>